<keyword evidence="8" id="KW-1185">Reference proteome</keyword>
<dbReference type="GO" id="GO:0030649">
    <property type="term" value="P:aminoglycoside antibiotic catabolic process"/>
    <property type="evidence" value="ECO:0007669"/>
    <property type="project" value="TreeGrafter"/>
</dbReference>
<feature type="binding site" evidence="5">
    <location>
        <begin position="91"/>
        <end position="96"/>
    </location>
    <ligand>
        <name>acetyl-CoA</name>
        <dbReference type="ChEBI" id="CHEBI:57288"/>
    </ligand>
</feature>
<gene>
    <name evidence="7" type="ORF">GCM10007304_10420</name>
</gene>
<dbReference type="Gene3D" id="3.30.1050.10">
    <property type="entry name" value="SCP2 sterol-binding domain"/>
    <property type="match status" value="1"/>
</dbReference>
<feature type="domain" description="N-acetyltransferase" evidence="6">
    <location>
        <begin position="2"/>
        <end position="164"/>
    </location>
</feature>
<dbReference type="HAMAP" id="MF_01812">
    <property type="entry name" value="Eis"/>
    <property type="match status" value="1"/>
</dbReference>
<evidence type="ECO:0000256" key="5">
    <source>
        <dbReference type="HAMAP-Rule" id="MF_01812"/>
    </source>
</evidence>
<feature type="active site" description="Proton acceptor; via carboxylate" evidence="5">
    <location>
        <position position="400"/>
    </location>
</feature>
<dbReference type="Pfam" id="PF13527">
    <property type="entry name" value="Acetyltransf_9"/>
    <property type="match status" value="1"/>
</dbReference>
<dbReference type="AlphaFoldDB" id="A0A917FSH8"/>
<dbReference type="InterPro" id="IPR016181">
    <property type="entry name" value="Acyl_CoA_acyltransferase"/>
</dbReference>
<dbReference type="InterPro" id="IPR025559">
    <property type="entry name" value="Eis_dom"/>
</dbReference>
<organism evidence="7 8">
    <name type="scientific">Rhodococcoides trifolii</name>
    <dbReference type="NCBI Taxonomy" id="908250"/>
    <lineage>
        <taxon>Bacteria</taxon>
        <taxon>Bacillati</taxon>
        <taxon>Actinomycetota</taxon>
        <taxon>Actinomycetes</taxon>
        <taxon>Mycobacteriales</taxon>
        <taxon>Nocardiaceae</taxon>
        <taxon>Rhodococcoides</taxon>
    </lineage>
</organism>
<comment type="subunit">
    <text evidence="5">Homohexamer; trimer of dimers.</text>
</comment>
<dbReference type="Proteomes" id="UP000654257">
    <property type="component" value="Unassembled WGS sequence"/>
</dbReference>
<evidence type="ECO:0000256" key="1">
    <source>
        <dbReference type="ARBA" id="ARBA00009213"/>
    </source>
</evidence>
<evidence type="ECO:0000259" key="6">
    <source>
        <dbReference type="PROSITE" id="PS51186"/>
    </source>
</evidence>
<keyword evidence="4 5" id="KW-0012">Acyltransferase</keyword>
<protein>
    <submittedName>
        <fullName evidence="7">UPF0256 protein</fullName>
    </submittedName>
</protein>
<dbReference type="NCBIfam" id="NF002367">
    <property type="entry name" value="PRK01346.1-4"/>
    <property type="match status" value="1"/>
</dbReference>
<dbReference type="Gene3D" id="3.40.630.30">
    <property type="match status" value="2"/>
</dbReference>
<feature type="active site" description="Proton donor" evidence="5">
    <location>
        <position position="124"/>
    </location>
</feature>
<feature type="binding site" evidence="5">
    <location>
        <begin position="83"/>
        <end position="85"/>
    </location>
    <ligand>
        <name>acetyl-CoA</name>
        <dbReference type="ChEBI" id="CHEBI:57288"/>
    </ligand>
</feature>
<comment type="similarity">
    <text evidence="1 5">Belongs to the acetyltransferase Eis family.</text>
</comment>
<dbReference type="InterPro" id="IPR036527">
    <property type="entry name" value="SCP2_sterol-bd_dom_sf"/>
</dbReference>
<reference evidence="7" key="1">
    <citation type="journal article" date="2014" name="Int. J. Syst. Evol. Microbiol.">
        <title>Complete genome sequence of Corynebacterium casei LMG S-19264T (=DSM 44701T), isolated from a smear-ripened cheese.</title>
        <authorList>
            <consortium name="US DOE Joint Genome Institute (JGI-PGF)"/>
            <person name="Walter F."/>
            <person name="Albersmeier A."/>
            <person name="Kalinowski J."/>
            <person name="Ruckert C."/>
        </authorList>
    </citation>
    <scope>NUCLEOTIDE SEQUENCE</scope>
    <source>
        <strain evidence="7">CCM 7905</strain>
    </source>
</reference>
<dbReference type="CDD" id="cd04301">
    <property type="entry name" value="NAT_SF"/>
    <property type="match status" value="1"/>
</dbReference>
<evidence type="ECO:0000256" key="3">
    <source>
        <dbReference type="ARBA" id="ARBA00022679"/>
    </source>
</evidence>
<dbReference type="InterPro" id="IPR051554">
    <property type="entry name" value="Acetyltransferase_Eis"/>
</dbReference>
<dbReference type="PANTHER" id="PTHR37817:SF1">
    <property type="entry name" value="N-ACETYLTRANSFERASE EIS"/>
    <property type="match status" value="1"/>
</dbReference>
<dbReference type="InterPro" id="IPR041380">
    <property type="entry name" value="Acetyltransf_17"/>
</dbReference>
<keyword evidence="2" id="KW-1036">Host cytoplasmic vesicle</keyword>
<dbReference type="PANTHER" id="PTHR37817">
    <property type="entry name" value="N-ACETYLTRANSFERASE EIS"/>
    <property type="match status" value="1"/>
</dbReference>
<evidence type="ECO:0000256" key="2">
    <source>
        <dbReference type="ARBA" id="ARBA00022488"/>
    </source>
</evidence>
<evidence type="ECO:0000313" key="7">
    <source>
        <dbReference type="EMBL" id="GGF98331.1"/>
    </source>
</evidence>
<reference evidence="7" key="2">
    <citation type="submission" date="2020-09" db="EMBL/GenBank/DDBJ databases">
        <authorList>
            <person name="Sun Q."/>
            <person name="Sedlacek I."/>
        </authorList>
    </citation>
    <scope>NUCLEOTIDE SEQUENCE</scope>
    <source>
        <strain evidence="7">CCM 7905</strain>
    </source>
</reference>
<proteinExistence type="inferred from homology"/>
<dbReference type="SUPFAM" id="SSF55718">
    <property type="entry name" value="SCP-like"/>
    <property type="match status" value="1"/>
</dbReference>
<evidence type="ECO:0000313" key="8">
    <source>
        <dbReference type="Proteomes" id="UP000654257"/>
    </source>
</evidence>
<sequence length="400" mass="43028">MVDIRTLESEADLIAAAKVFRTAMVGLQVSPPYRPGQIRDVREPGRTLAAFADGAVVGSVDGFTSDMTVPGGARLPHVAVTRVGVLPTHTRRGIVSGLLTHQLRDARERGEVFASLRASEAVIYGRFGYAVANLSHTVEVVTARARMRDSVMDGGPVRMVSTDESYDVLPGVYDNAVSARPGSIGRPSTWWAGQKFGSQLGTDPSYVAVQGDSGFVRYHGIGADTWFTGDNRTAIVDDFWAPTTEAYVGLIRFLFSLDLVTRFVFAAMPIDDPLPQLLIDQRAVRVTKSRDETWLRILDVSRALSSRTYRGAGAVTVSITDPVLQENSGTFRVSAEGAEAVTSEPDLTIDVTSLAAVYLGGTAWHQLAAAGAVQFSDYSAIERADALFSSHLAPHCGTDF</sequence>
<accession>A0A917FSH8</accession>
<dbReference type="Pfam" id="PF17668">
    <property type="entry name" value="Acetyltransf_17"/>
    <property type="match status" value="1"/>
</dbReference>
<dbReference type="PROSITE" id="PS51186">
    <property type="entry name" value="GNAT"/>
    <property type="match status" value="1"/>
</dbReference>
<dbReference type="RefSeq" id="WP_188543583.1">
    <property type="nucleotide sequence ID" value="NZ_BMCU01000001.1"/>
</dbReference>
<evidence type="ECO:0000256" key="4">
    <source>
        <dbReference type="ARBA" id="ARBA00023315"/>
    </source>
</evidence>
<dbReference type="SUPFAM" id="SSF55729">
    <property type="entry name" value="Acyl-CoA N-acyltransferases (Nat)"/>
    <property type="match status" value="1"/>
</dbReference>
<name>A0A917FSH8_9NOCA</name>
<keyword evidence="3 5" id="KW-0808">Transferase</keyword>
<dbReference type="EMBL" id="BMCU01000001">
    <property type="protein sequence ID" value="GGF98331.1"/>
    <property type="molecule type" value="Genomic_DNA"/>
</dbReference>
<dbReference type="Pfam" id="PF13530">
    <property type="entry name" value="SCP2_2"/>
    <property type="match status" value="1"/>
</dbReference>
<dbReference type="GO" id="GO:0034069">
    <property type="term" value="F:aminoglycoside N-acetyltransferase activity"/>
    <property type="evidence" value="ECO:0007669"/>
    <property type="project" value="TreeGrafter"/>
</dbReference>
<dbReference type="InterPro" id="IPR022902">
    <property type="entry name" value="NAcTrfase_Eis"/>
</dbReference>
<feature type="binding site" evidence="5">
    <location>
        <begin position="119"/>
        <end position="120"/>
    </location>
    <ligand>
        <name>acetyl-CoA</name>
        <dbReference type="ChEBI" id="CHEBI:57288"/>
    </ligand>
</feature>
<comment type="caution">
    <text evidence="7">The sequence shown here is derived from an EMBL/GenBank/DDBJ whole genome shotgun (WGS) entry which is preliminary data.</text>
</comment>
<dbReference type="InterPro" id="IPR000182">
    <property type="entry name" value="GNAT_dom"/>
</dbReference>